<reference evidence="2" key="2">
    <citation type="submission" date="2020-09" db="EMBL/GenBank/DDBJ databases">
        <authorList>
            <person name="Sun Q."/>
            <person name="Ohkuma M."/>
        </authorList>
    </citation>
    <scope>NUCLEOTIDE SEQUENCE</scope>
    <source>
        <strain evidence="2">JCM 19831</strain>
    </source>
</reference>
<evidence type="ECO:0000313" key="3">
    <source>
        <dbReference type="Proteomes" id="UP000642070"/>
    </source>
</evidence>
<gene>
    <name evidence="2" type="ORF">GCM10007977_061180</name>
</gene>
<dbReference type="RefSeq" id="WP_190253425.1">
    <property type="nucleotide sequence ID" value="NZ_BMPI01000033.1"/>
</dbReference>
<dbReference type="Pfam" id="PF12973">
    <property type="entry name" value="Cupin_7"/>
    <property type="match status" value="1"/>
</dbReference>
<dbReference type="AlphaFoldDB" id="A0A917U1B4"/>
<comment type="caution">
    <text evidence="2">The sequence shown here is derived from an EMBL/GenBank/DDBJ whole genome shotgun (WGS) entry which is preliminary data.</text>
</comment>
<dbReference type="CDD" id="cd06989">
    <property type="entry name" value="cupin_DRT102"/>
    <property type="match status" value="1"/>
</dbReference>
<dbReference type="InterPro" id="IPR011051">
    <property type="entry name" value="RmlC_Cupin_sf"/>
</dbReference>
<organism evidence="2 3">
    <name type="scientific">Dactylosporangium sucinum</name>
    <dbReference type="NCBI Taxonomy" id="1424081"/>
    <lineage>
        <taxon>Bacteria</taxon>
        <taxon>Bacillati</taxon>
        <taxon>Actinomycetota</taxon>
        <taxon>Actinomycetes</taxon>
        <taxon>Micromonosporales</taxon>
        <taxon>Micromonosporaceae</taxon>
        <taxon>Dactylosporangium</taxon>
    </lineage>
</organism>
<sequence length="140" mass="15481">MVRPHQPDQAVFRSVLPEDIDWKPFPAFPPAARLAVVVGRPAEPGPYVIRVRVPAGVKLMPHRHPEDRVYTVMSGVFYVGLGERFDGEKLEAYPPGAVVVLPGGTPHFHWARSGEYVTQVTAMGPLGLEYVDPEDDPRSD</sequence>
<dbReference type="Proteomes" id="UP000642070">
    <property type="component" value="Unassembled WGS sequence"/>
</dbReference>
<dbReference type="EMBL" id="BMPI01000033">
    <property type="protein sequence ID" value="GGM51139.1"/>
    <property type="molecule type" value="Genomic_DNA"/>
</dbReference>
<keyword evidence="3" id="KW-1185">Reference proteome</keyword>
<reference evidence="2" key="1">
    <citation type="journal article" date="2014" name="Int. J. Syst. Evol. Microbiol.">
        <title>Complete genome sequence of Corynebacterium casei LMG S-19264T (=DSM 44701T), isolated from a smear-ripened cheese.</title>
        <authorList>
            <consortium name="US DOE Joint Genome Institute (JGI-PGF)"/>
            <person name="Walter F."/>
            <person name="Albersmeier A."/>
            <person name="Kalinowski J."/>
            <person name="Ruckert C."/>
        </authorList>
    </citation>
    <scope>NUCLEOTIDE SEQUENCE</scope>
    <source>
        <strain evidence="2">JCM 19831</strain>
    </source>
</reference>
<name>A0A917U1B4_9ACTN</name>
<evidence type="ECO:0000313" key="2">
    <source>
        <dbReference type="EMBL" id="GGM51139.1"/>
    </source>
</evidence>
<accession>A0A917U1B4</accession>
<proteinExistence type="predicted"/>
<protein>
    <submittedName>
        <fullName evidence="2">Cupin</fullName>
    </submittedName>
</protein>
<dbReference type="Gene3D" id="2.60.120.10">
    <property type="entry name" value="Jelly Rolls"/>
    <property type="match status" value="1"/>
</dbReference>
<feature type="domain" description="ChrR-like cupin" evidence="1">
    <location>
        <begin position="16"/>
        <end position="85"/>
    </location>
</feature>
<evidence type="ECO:0000259" key="1">
    <source>
        <dbReference type="Pfam" id="PF12973"/>
    </source>
</evidence>
<dbReference type="InterPro" id="IPR014710">
    <property type="entry name" value="RmlC-like_jellyroll"/>
</dbReference>
<dbReference type="InterPro" id="IPR025979">
    <property type="entry name" value="ChrR-like_cupin_dom"/>
</dbReference>
<dbReference type="SUPFAM" id="SSF51182">
    <property type="entry name" value="RmlC-like cupins"/>
    <property type="match status" value="1"/>
</dbReference>